<dbReference type="Proteomes" id="UP000198749">
    <property type="component" value="Unassembled WGS sequence"/>
</dbReference>
<organism evidence="2 3">
    <name type="scientific">Amphritea atlantica</name>
    <dbReference type="NCBI Taxonomy" id="355243"/>
    <lineage>
        <taxon>Bacteria</taxon>
        <taxon>Pseudomonadati</taxon>
        <taxon>Pseudomonadota</taxon>
        <taxon>Gammaproteobacteria</taxon>
        <taxon>Oceanospirillales</taxon>
        <taxon>Oceanospirillaceae</taxon>
        <taxon>Amphritea</taxon>
    </lineage>
</organism>
<dbReference type="RefSeq" id="WP_091354843.1">
    <property type="nucleotide sequence ID" value="NZ_AP025284.1"/>
</dbReference>
<dbReference type="OrthoDB" id="6678516at2"/>
<dbReference type="AlphaFoldDB" id="A0A1H9EQB5"/>
<dbReference type="InterPro" id="IPR025382">
    <property type="entry name" value="Cap4-like_endonuclease_dom"/>
</dbReference>
<protein>
    <recommendedName>
        <fullName evidence="1">CD-NTase associated protein 4-like DNA endonuclease domain-containing protein</fullName>
    </recommendedName>
</protein>
<feature type="domain" description="CD-NTase associated protein 4-like DNA endonuclease" evidence="1">
    <location>
        <begin position="13"/>
        <end position="217"/>
    </location>
</feature>
<reference evidence="3" key="1">
    <citation type="submission" date="2016-10" db="EMBL/GenBank/DDBJ databases">
        <authorList>
            <person name="Varghese N."/>
            <person name="Submissions S."/>
        </authorList>
    </citation>
    <scope>NUCLEOTIDE SEQUENCE [LARGE SCALE GENOMIC DNA]</scope>
    <source>
        <strain evidence="3">DSM 18887</strain>
    </source>
</reference>
<name>A0A1H9EQB5_9GAMM</name>
<evidence type="ECO:0000313" key="2">
    <source>
        <dbReference type="EMBL" id="SEQ27891.1"/>
    </source>
</evidence>
<accession>A0A1H9EQB5</accession>
<evidence type="ECO:0000313" key="3">
    <source>
        <dbReference type="Proteomes" id="UP000198749"/>
    </source>
</evidence>
<dbReference type="Pfam" id="PF14130">
    <property type="entry name" value="Cap4_nuclease"/>
    <property type="match status" value="1"/>
</dbReference>
<dbReference type="GO" id="GO:0004518">
    <property type="term" value="F:nuclease activity"/>
    <property type="evidence" value="ECO:0007669"/>
    <property type="project" value="InterPro"/>
</dbReference>
<gene>
    <name evidence="2" type="ORF">SAMN03080615_01021</name>
</gene>
<evidence type="ECO:0000259" key="1">
    <source>
        <dbReference type="Pfam" id="PF14130"/>
    </source>
</evidence>
<proteinExistence type="predicted"/>
<keyword evidence="3" id="KW-1185">Reference proteome</keyword>
<sequence>MLDNPLAVAQRESAGASTFGKYNFQFHWALCEIIKKHEQQKEYAILIEHHENVVIADALEADKAKFEFYQVKNQAAKFTADSLIKRKKGTVKALKSSVLGKLLSSCIHNQYEERITTIGLVSSSGFSLALDKGLKLDVIKMGDIAEEDLATMTQSIHKELGIDILPGHLQFIVPEIQLRNQEDYVLSNFARLVDKLFPGALCNAVAIYRAVIDEMGRIGRLEYDYKDWARLIEKKSLTSTSLHQVITQHSRHPCVDDIKNDFDDLANDLCWKSKRKRSFKRELSLLALRRAGFMSALDIDITNSFRASHDKINEDDFSNDNAYVDALEQQAIREGLLRKVKDQNALLMEVIYCLLKVE</sequence>
<dbReference type="EMBL" id="FOGB01000002">
    <property type="protein sequence ID" value="SEQ27891.1"/>
    <property type="molecule type" value="Genomic_DNA"/>
</dbReference>